<sequence length="55" mass="6155">MRTIPDGYHGSPLLTTGRNIKPERITSAIMRRRGGIPTYLIGHSVYSSLSWLNVN</sequence>
<evidence type="ECO:0000313" key="1">
    <source>
        <dbReference type="EMBL" id="AMQ45789.1"/>
    </source>
</evidence>
<dbReference type="AlphaFoldDB" id="A0A142ECA1"/>
<keyword evidence="1" id="KW-0614">Plasmid</keyword>
<accession>A0A142ECA1</accession>
<name>A0A142ECA1_LISMN</name>
<geneLocation type="plasmid" evidence="1">
    <name>pLmA144</name>
</geneLocation>
<reference evidence="1" key="1">
    <citation type="submission" date="2016-01" db="EMBL/GenBank/DDBJ databases">
        <title>Whole Genome Sequence of Listeria monocytogenes Serovar 1/2a Strain IZSAM_Lm_15_17439_A144 responsible of a human outbreak in 2008.</title>
        <authorList>
            <person name="Orsini M."/>
            <person name="Ordinelli A."/>
            <person name="Cornacchia A."/>
            <person name="Acciari V."/>
            <person name="Centorame P."/>
            <person name="Torresi M."/>
            <person name="Pompei A."/>
            <person name="Camma C."/>
            <person name="Gattuso A."/>
            <person name="Gianfranceschi M."/>
            <person name="Pomilio F."/>
        </authorList>
    </citation>
    <scope>NUCLEOTIDE SEQUENCE</scope>
    <source>
        <strain evidence="1">IZSAM_Lm_15_17439_A144</strain>
        <plasmid evidence="1">pLmA144</plasmid>
    </source>
</reference>
<gene>
    <name evidence="1" type="ORF">pA144_0044</name>
</gene>
<protein>
    <submittedName>
        <fullName evidence="1">Uncharacterized protein</fullName>
    </submittedName>
</protein>
<dbReference type="EMBL" id="KU513859">
    <property type="protein sequence ID" value="AMQ45789.1"/>
    <property type="molecule type" value="Genomic_DNA"/>
</dbReference>
<proteinExistence type="predicted"/>
<organism evidence="1">
    <name type="scientific">Listeria monocytogenes</name>
    <dbReference type="NCBI Taxonomy" id="1639"/>
    <lineage>
        <taxon>Bacteria</taxon>
        <taxon>Bacillati</taxon>
        <taxon>Bacillota</taxon>
        <taxon>Bacilli</taxon>
        <taxon>Bacillales</taxon>
        <taxon>Listeriaceae</taxon>
        <taxon>Listeria</taxon>
    </lineage>
</organism>